<sequence length="465" mass="54300">MNVNIKYTDETHAVLTVEVEKADYQENLEKNLRHYRQRVSMPGFRAGKVPMSIIQRKYGVAFKVEEINQLVGKSIYDYIREEKIAALGEPMQVASQEELDFEKEDNFTFNFDLAIAPKIEVKLTKKNKVDYYNITVTEEDIDSEVARIRDQFGKHVDVDEYKDKDLVYGHLIQLENGEAKDGGIDKENAMIMPSIYKDEDEKKKFEGAKKNSAIRFFPHKATDGNAYELSNLLGVDKKELDLYKEAEFEFQIDSIKRFEQAELNDEFFSMNFDGNADVKDEASLRAWIKTSLESQLEKESLYRFSQDLKKYLIEKAGKPEYPVDLLAKWLKSKKEEEEMKKKEEDRQPVEDPDIEAMLPDLTYSILRDKMLADYEIKPEEDEIKETIVRITRARMAQYGMQNIPDEMMDQFVQKTLANREEVERYATLVADEKLAAKVKEVVTLNEKTLTQKEYSEMLQKENEQA</sequence>
<dbReference type="InterPro" id="IPR037041">
    <property type="entry name" value="Trigger_fac_C_sf"/>
</dbReference>
<dbReference type="InterPro" id="IPR008881">
    <property type="entry name" value="Trigger_fac_ribosome-bd_bac"/>
</dbReference>
<dbReference type="PANTHER" id="PTHR30560">
    <property type="entry name" value="TRIGGER FACTOR CHAPERONE AND PEPTIDYL-PROLYL CIS/TRANS ISOMERASE"/>
    <property type="match status" value="1"/>
</dbReference>
<dbReference type="RefSeq" id="WP_380079009.1">
    <property type="nucleotide sequence ID" value="NZ_JBHSGO010000181.1"/>
</dbReference>
<comment type="caution">
    <text evidence="2">The sequence shown here is derived from an EMBL/GenBank/DDBJ whole genome shotgun (WGS) entry which is preliminary data.</text>
</comment>
<keyword evidence="2" id="KW-0413">Isomerase</keyword>
<keyword evidence="3" id="KW-1185">Reference proteome</keyword>
<evidence type="ECO:0000313" key="3">
    <source>
        <dbReference type="Proteomes" id="UP001596020"/>
    </source>
</evidence>
<gene>
    <name evidence="2" type="primary">tig</name>
    <name evidence="2" type="ORF">ACFO3G_06200</name>
</gene>
<dbReference type="PANTHER" id="PTHR30560:SF3">
    <property type="entry name" value="TRIGGER FACTOR-LIKE PROTEIN TIG, CHLOROPLASTIC"/>
    <property type="match status" value="1"/>
</dbReference>
<dbReference type="EMBL" id="JBHSGO010000181">
    <property type="protein sequence ID" value="MFC4666187.1"/>
    <property type="molecule type" value="Genomic_DNA"/>
</dbReference>
<proteinExistence type="predicted"/>
<evidence type="ECO:0000313" key="2">
    <source>
        <dbReference type="EMBL" id="MFC4666187.1"/>
    </source>
</evidence>
<organism evidence="2 3">
    <name type="scientific">Falsiporphyromonas endometrii</name>
    <dbReference type="NCBI Taxonomy" id="1387297"/>
    <lineage>
        <taxon>Bacteria</taxon>
        <taxon>Pseudomonadati</taxon>
        <taxon>Bacteroidota</taxon>
        <taxon>Bacteroidia</taxon>
        <taxon>Bacteroidales</taxon>
        <taxon>Porphyromonadaceae</taxon>
        <taxon>Falsiporphyromonas</taxon>
    </lineage>
</organism>
<dbReference type="SUPFAM" id="SSF109998">
    <property type="entry name" value="Triger factor/SurA peptide-binding domain-like"/>
    <property type="match status" value="1"/>
</dbReference>
<dbReference type="Gene3D" id="1.10.3120.10">
    <property type="entry name" value="Trigger factor, C-terminal domain"/>
    <property type="match status" value="1"/>
</dbReference>
<evidence type="ECO:0000259" key="1">
    <source>
        <dbReference type="Pfam" id="PF05697"/>
    </source>
</evidence>
<reference evidence="3" key="1">
    <citation type="journal article" date="2019" name="Int. J. Syst. Evol. Microbiol.">
        <title>The Global Catalogue of Microorganisms (GCM) 10K type strain sequencing project: providing services to taxonomists for standard genome sequencing and annotation.</title>
        <authorList>
            <consortium name="The Broad Institute Genomics Platform"/>
            <consortium name="The Broad Institute Genome Sequencing Center for Infectious Disease"/>
            <person name="Wu L."/>
            <person name="Ma J."/>
        </authorList>
    </citation>
    <scope>NUCLEOTIDE SEQUENCE [LARGE SCALE GENOMIC DNA]</scope>
    <source>
        <strain evidence="3">CGMCC 4.7357</strain>
    </source>
</reference>
<protein>
    <submittedName>
        <fullName evidence="2">Trigger factor</fullName>
        <ecNumber evidence="2">5.2.1.8</ecNumber>
    </submittedName>
</protein>
<dbReference type="EC" id="5.2.1.8" evidence="2"/>
<dbReference type="SUPFAM" id="SSF102735">
    <property type="entry name" value="Trigger factor ribosome-binding domain"/>
    <property type="match status" value="1"/>
</dbReference>
<dbReference type="Pfam" id="PF05697">
    <property type="entry name" value="Trigger_N"/>
    <property type="match status" value="1"/>
</dbReference>
<accession>A0ABV9K816</accession>
<dbReference type="Gene3D" id="3.30.70.1050">
    <property type="entry name" value="Trigger factor ribosome-binding domain"/>
    <property type="match status" value="1"/>
</dbReference>
<name>A0ABV9K816_9PORP</name>
<dbReference type="Proteomes" id="UP001596020">
    <property type="component" value="Unassembled WGS sequence"/>
</dbReference>
<feature type="domain" description="Trigger factor ribosome-binding bacterial" evidence="1">
    <location>
        <begin position="1"/>
        <end position="147"/>
    </location>
</feature>
<dbReference type="GO" id="GO:0003755">
    <property type="term" value="F:peptidyl-prolyl cis-trans isomerase activity"/>
    <property type="evidence" value="ECO:0007669"/>
    <property type="project" value="UniProtKB-EC"/>
</dbReference>
<dbReference type="InterPro" id="IPR005215">
    <property type="entry name" value="Trig_fac"/>
</dbReference>
<dbReference type="InterPro" id="IPR036611">
    <property type="entry name" value="Trigger_fac_ribosome-bd_sf"/>
</dbReference>
<dbReference type="NCBIfam" id="TIGR00115">
    <property type="entry name" value="tig"/>
    <property type="match status" value="1"/>
</dbReference>
<dbReference type="InterPro" id="IPR027304">
    <property type="entry name" value="Trigger_fact/SurA_dom_sf"/>
</dbReference>